<dbReference type="AlphaFoldDB" id="A0AAI9TTK5"/>
<dbReference type="Proteomes" id="UP001227192">
    <property type="component" value="Unassembled WGS sequence"/>
</dbReference>
<reference evidence="1" key="1">
    <citation type="submission" date="2015-06" db="EMBL/GenBank/DDBJ databases">
        <authorList>
            <person name="Nguyen H."/>
        </authorList>
    </citation>
    <scope>NUCLEOTIDE SEQUENCE</scope>
    <source>
        <strain evidence="1">DAOM 180753</strain>
    </source>
</reference>
<protein>
    <submittedName>
        <fullName evidence="1">Uncharacterized protein</fullName>
    </submittedName>
</protein>
<sequence length="137" mass="14451">MIVWPGHVGLAAPDLVWLGHPYSGSLEEATRAGVDGLGRTQTCLALPHGRGGGRGRGRYRGGRSRGGAYRAGVVDARSRGTTTRQGGCGGYAHRGVHSRGAAYHAGHIRLTLNRYGLVITYNSLSYKDSPTPKLAAK</sequence>
<evidence type="ECO:0000313" key="1">
    <source>
        <dbReference type="EMBL" id="KAJ9492861.1"/>
    </source>
</evidence>
<keyword evidence="2" id="KW-1185">Reference proteome</keyword>
<reference evidence="1" key="2">
    <citation type="journal article" date="2016" name="Fungal Biol.">
        <title>Ochratoxin A production by Penicillium thymicola.</title>
        <authorList>
            <person name="Nguyen H.D.T."/>
            <person name="McMullin D.R."/>
            <person name="Ponomareva E."/>
            <person name="Riley R."/>
            <person name="Pomraning K.R."/>
            <person name="Baker S.E."/>
            <person name="Seifert K.A."/>
        </authorList>
    </citation>
    <scope>NUCLEOTIDE SEQUENCE</scope>
    <source>
        <strain evidence="1">DAOM 180753</strain>
    </source>
</reference>
<accession>A0AAI9TTK5</accession>
<dbReference type="EMBL" id="LACB01000005">
    <property type="protein sequence ID" value="KAJ9492861.1"/>
    <property type="molecule type" value="Genomic_DNA"/>
</dbReference>
<evidence type="ECO:0000313" key="2">
    <source>
        <dbReference type="Proteomes" id="UP001227192"/>
    </source>
</evidence>
<comment type="caution">
    <text evidence="1">The sequence shown here is derived from an EMBL/GenBank/DDBJ whole genome shotgun (WGS) entry which is preliminary data.</text>
</comment>
<gene>
    <name evidence="1" type="ORF">VN97_g342</name>
</gene>
<proteinExistence type="predicted"/>
<organism evidence="1 2">
    <name type="scientific">Penicillium thymicola</name>
    <dbReference type="NCBI Taxonomy" id="293382"/>
    <lineage>
        <taxon>Eukaryota</taxon>
        <taxon>Fungi</taxon>
        <taxon>Dikarya</taxon>
        <taxon>Ascomycota</taxon>
        <taxon>Pezizomycotina</taxon>
        <taxon>Eurotiomycetes</taxon>
        <taxon>Eurotiomycetidae</taxon>
        <taxon>Eurotiales</taxon>
        <taxon>Aspergillaceae</taxon>
        <taxon>Penicillium</taxon>
    </lineage>
</organism>
<name>A0AAI9TTK5_PENTH</name>